<protein>
    <recommendedName>
        <fullName evidence="1">HTH cro/C1-type domain-containing protein</fullName>
    </recommendedName>
</protein>
<dbReference type="PROSITE" id="PS50943">
    <property type="entry name" value="HTH_CROC1"/>
    <property type="match status" value="1"/>
</dbReference>
<dbReference type="OrthoDB" id="3672086at2"/>
<organism evidence="2 3">
    <name type="scientific">Lentzea aerocolonigenes</name>
    <name type="common">Lechevalieria aerocolonigenes</name>
    <name type="synonym">Saccharothrix aerocolonigenes</name>
    <dbReference type="NCBI Taxonomy" id="68170"/>
    <lineage>
        <taxon>Bacteria</taxon>
        <taxon>Bacillati</taxon>
        <taxon>Actinomycetota</taxon>
        <taxon>Actinomycetes</taxon>
        <taxon>Pseudonocardiales</taxon>
        <taxon>Pseudonocardiaceae</taxon>
        <taxon>Lentzea</taxon>
    </lineage>
</organism>
<evidence type="ECO:0000313" key="3">
    <source>
        <dbReference type="Proteomes" id="UP000033393"/>
    </source>
</evidence>
<dbReference type="CDD" id="cd00093">
    <property type="entry name" value="HTH_XRE"/>
    <property type="match status" value="1"/>
</dbReference>
<dbReference type="Pfam" id="PF19054">
    <property type="entry name" value="DUF5753"/>
    <property type="match status" value="1"/>
</dbReference>
<keyword evidence="3" id="KW-1185">Reference proteome</keyword>
<gene>
    <name evidence="2" type="ORF">UK23_20120</name>
</gene>
<dbReference type="SMART" id="SM00530">
    <property type="entry name" value="HTH_XRE"/>
    <property type="match status" value="1"/>
</dbReference>
<comment type="caution">
    <text evidence="2">The sequence shown here is derived from an EMBL/GenBank/DDBJ whole genome shotgun (WGS) entry which is preliminary data.</text>
</comment>
<dbReference type="InterPro" id="IPR043917">
    <property type="entry name" value="DUF5753"/>
</dbReference>
<dbReference type="GO" id="GO:0003677">
    <property type="term" value="F:DNA binding"/>
    <property type="evidence" value="ECO:0007669"/>
    <property type="project" value="InterPro"/>
</dbReference>
<dbReference type="InterPro" id="IPR010982">
    <property type="entry name" value="Lambda_DNA-bd_dom_sf"/>
</dbReference>
<dbReference type="SUPFAM" id="SSF47413">
    <property type="entry name" value="lambda repressor-like DNA-binding domains"/>
    <property type="match status" value="1"/>
</dbReference>
<dbReference type="EMBL" id="JYJG01000134">
    <property type="protein sequence ID" value="KJK47475.1"/>
    <property type="molecule type" value="Genomic_DNA"/>
</dbReference>
<dbReference type="Gene3D" id="1.10.260.40">
    <property type="entry name" value="lambda repressor-like DNA-binding domains"/>
    <property type="match status" value="1"/>
</dbReference>
<accession>A0A0F0GW15</accession>
<evidence type="ECO:0000313" key="2">
    <source>
        <dbReference type="EMBL" id="KJK47475.1"/>
    </source>
</evidence>
<sequence length="285" mass="32046">MVHMNLTVRAEELGDDLRRLREASGLSLERAGELIDASATKMSRLENGLREGSTEDVAALLAIYGCVGPLRTELLTLAHEVDRRGWWQRAKPTFDERVRTLLNLERKADLIVNYECTNVPGLLQLPVYTEALLHECELIPADEIPHRLAVRSQRHSILLRPEPTRMLALIDEQVLRRRIGSPVTMHRQLLHLVEAAQLANISLRVIANSGAHAGVNGAFLLLKRESGHKVVYLENLTSSLFLEEPEEIESYEKAIRLLVRRALPEGESAEVITELAGRWEQGELA</sequence>
<dbReference type="PATRIC" id="fig|68170.10.peg.5074"/>
<dbReference type="AlphaFoldDB" id="A0A0F0GW15"/>
<dbReference type="InterPro" id="IPR001387">
    <property type="entry name" value="Cro/C1-type_HTH"/>
</dbReference>
<dbReference type="Proteomes" id="UP000033393">
    <property type="component" value="Unassembled WGS sequence"/>
</dbReference>
<name>A0A0F0GW15_LENAE</name>
<reference evidence="2 3" key="1">
    <citation type="submission" date="2015-02" db="EMBL/GenBank/DDBJ databases">
        <authorList>
            <person name="Ju K.-S."/>
            <person name="Doroghazi J.R."/>
            <person name="Metcalf W."/>
        </authorList>
    </citation>
    <scope>NUCLEOTIDE SEQUENCE [LARGE SCALE GENOMIC DNA]</scope>
    <source>
        <strain evidence="2 3">NRRL B-16140</strain>
    </source>
</reference>
<feature type="domain" description="HTH cro/C1-type" evidence="1">
    <location>
        <begin position="17"/>
        <end position="70"/>
    </location>
</feature>
<dbReference type="Pfam" id="PF13560">
    <property type="entry name" value="HTH_31"/>
    <property type="match status" value="1"/>
</dbReference>
<proteinExistence type="predicted"/>
<evidence type="ECO:0000259" key="1">
    <source>
        <dbReference type="PROSITE" id="PS50943"/>
    </source>
</evidence>